<proteinExistence type="predicted"/>
<evidence type="ECO:0000256" key="1">
    <source>
        <dbReference type="SAM" id="MobiDB-lite"/>
    </source>
</evidence>
<organism evidence="2 3">
    <name type="scientific">Choiromyces venosus 120613-1</name>
    <dbReference type="NCBI Taxonomy" id="1336337"/>
    <lineage>
        <taxon>Eukaryota</taxon>
        <taxon>Fungi</taxon>
        <taxon>Dikarya</taxon>
        <taxon>Ascomycota</taxon>
        <taxon>Pezizomycotina</taxon>
        <taxon>Pezizomycetes</taxon>
        <taxon>Pezizales</taxon>
        <taxon>Tuberaceae</taxon>
        <taxon>Choiromyces</taxon>
    </lineage>
</organism>
<name>A0A3N4JDI7_9PEZI</name>
<feature type="region of interest" description="Disordered" evidence="1">
    <location>
        <begin position="61"/>
        <end position="81"/>
    </location>
</feature>
<accession>A0A3N4JDI7</accession>
<reference evidence="2 3" key="1">
    <citation type="journal article" date="2018" name="Nat. Ecol. Evol.">
        <title>Pezizomycetes genomes reveal the molecular basis of ectomycorrhizal truffle lifestyle.</title>
        <authorList>
            <person name="Murat C."/>
            <person name="Payen T."/>
            <person name="Noel B."/>
            <person name="Kuo A."/>
            <person name="Morin E."/>
            <person name="Chen J."/>
            <person name="Kohler A."/>
            <person name="Krizsan K."/>
            <person name="Balestrini R."/>
            <person name="Da Silva C."/>
            <person name="Montanini B."/>
            <person name="Hainaut M."/>
            <person name="Levati E."/>
            <person name="Barry K.W."/>
            <person name="Belfiori B."/>
            <person name="Cichocki N."/>
            <person name="Clum A."/>
            <person name="Dockter R.B."/>
            <person name="Fauchery L."/>
            <person name="Guy J."/>
            <person name="Iotti M."/>
            <person name="Le Tacon F."/>
            <person name="Lindquist E.A."/>
            <person name="Lipzen A."/>
            <person name="Malagnac F."/>
            <person name="Mello A."/>
            <person name="Molinier V."/>
            <person name="Miyauchi S."/>
            <person name="Poulain J."/>
            <person name="Riccioni C."/>
            <person name="Rubini A."/>
            <person name="Sitrit Y."/>
            <person name="Splivallo R."/>
            <person name="Traeger S."/>
            <person name="Wang M."/>
            <person name="Zifcakova L."/>
            <person name="Wipf D."/>
            <person name="Zambonelli A."/>
            <person name="Paolocci F."/>
            <person name="Nowrousian M."/>
            <person name="Ottonello S."/>
            <person name="Baldrian P."/>
            <person name="Spatafora J.W."/>
            <person name="Henrissat B."/>
            <person name="Nagy L.G."/>
            <person name="Aury J.M."/>
            <person name="Wincker P."/>
            <person name="Grigoriev I.V."/>
            <person name="Bonfante P."/>
            <person name="Martin F.M."/>
        </authorList>
    </citation>
    <scope>NUCLEOTIDE SEQUENCE [LARGE SCALE GENOMIC DNA]</scope>
    <source>
        <strain evidence="2 3">120613-1</strain>
    </source>
</reference>
<keyword evidence="3" id="KW-1185">Reference proteome</keyword>
<evidence type="ECO:0000313" key="3">
    <source>
        <dbReference type="Proteomes" id="UP000276215"/>
    </source>
</evidence>
<evidence type="ECO:0000313" key="2">
    <source>
        <dbReference type="EMBL" id="RPA94741.1"/>
    </source>
</evidence>
<dbReference type="EMBL" id="ML120434">
    <property type="protein sequence ID" value="RPA94741.1"/>
    <property type="molecule type" value="Genomic_DNA"/>
</dbReference>
<dbReference type="AlphaFoldDB" id="A0A3N4JDI7"/>
<sequence>MDYSYKSKSPYFIRHGCFTSRSLMSNWCSLSNGKFMVQNMSLSAQPYLLRTSTRKCLEDLETENQSMSSVSRNDREYDKGN</sequence>
<feature type="compositionally biased region" description="Basic and acidic residues" evidence="1">
    <location>
        <begin position="72"/>
        <end position="81"/>
    </location>
</feature>
<gene>
    <name evidence="2" type="ORF">L873DRAFT_1407658</name>
</gene>
<dbReference type="Proteomes" id="UP000276215">
    <property type="component" value="Unassembled WGS sequence"/>
</dbReference>
<protein>
    <submittedName>
        <fullName evidence="2">Uncharacterized protein</fullName>
    </submittedName>
</protein>